<dbReference type="PANTHER" id="PTHR42892">
    <property type="entry name" value="GLUCOSAMINE-6-PHOSPHATE DEAMINASE-LIKE PROTEIN BT_0258-RELATED"/>
    <property type="match status" value="1"/>
</dbReference>
<dbReference type="OrthoDB" id="9791139at2"/>
<protein>
    <submittedName>
        <fullName evidence="2">Glucosamine-6-phosphate deaminase</fullName>
    </submittedName>
</protein>
<dbReference type="RefSeq" id="WP_111538440.1">
    <property type="nucleotide sequence ID" value="NZ_QKZL01000020.1"/>
</dbReference>
<dbReference type="InterPro" id="IPR052960">
    <property type="entry name" value="GlcN6P_deaminase-like"/>
</dbReference>
<feature type="domain" description="Glucosamine/galactosamine-6-phosphate isomerase" evidence="1">
    <location>
        <begin position="14"/>
        <end position="220"/>
    </location>
</feature>
<evidence type="ECO:0000313" key="3">
    <source>
        <dbReference type="Proteomes" id="UP000248916"/>
    </source>
</evidence>
<dbReference type="GO" id="GO:0004342">
    <property type="term" value="F:glucosamine-6-phosphate deaminase activity"/>
    <property type="evidence" value="ECO:0007669"/>
    <property type="project" value="InterPro"/>
</dbReference>
<dbReference type="GO" id="GO:0005975">
    <property type="term" value="P:carbohydrate metabolic process"/>
    <property type="evidence" value="ECO:0007669"/>
    <property type="project" value="InterPro"/>
</dbReference>
<evidence type="ECO:0000313" key="2">
    <source>
        <dbReference type="EMBL" id="PZX13000.1"/>
    </source>
</evidence>
<dbReference type="InterPro" id="IPR006148">
    <property type="entry name" value="Glc/Gal-6P_isomerase"/>
</dbReference>
<dbReference type="AlphaFoldDB" id="A0A2W7MYV2"/>
<accession>A0A2W7MYV2</accession>
<dbReference type="Proteomes" id="UP000248916">
    <property type="component" value="Unassembled WGS sequence"/>
</dbReference>
<keyword evidence="3" id="KW-1185">Reference proteome</keyword>
<organism evidence="2 3">
    <name type="scientific">Palleronia aestuarii</name>
    <dbReference type="NCBI Taxonomy" id="568105"/>
    <lineage>
        <taxon>Bacteria</taxon>
        <taxon>Pseudomonadati</taxon>
        <taxon>Pseudomonadota</taxon>
        <taxon>Alphaproteobacteria</taxon>
        <taxon>Rhodobacterales</taxon>
        <taxon>Roseobacteraceae</taxon>
        <taxon>Palleronia</taxon>
    </lineage>
</organism>
<dbReference type="EMBL" id="QKZL01000020">
    <property type="protein sequence ID" value="PZX13000.1"/>
    <property type="molecule type" value="Genomic_DNA"/>
</dbReference>
<dbReference type="InterPro" id="IPR018321">
    <property type="entry name" value="Glucosamine6P_isomerase_CS"/>
</dbReference>
<dbReference type="GO" id="GO:0006044">
    <property type="term" value="P:N-acetylglucosamine metabolic process"/>
    <property type="evidence" value="ECO:0007669"/>
    <property type="project" value="InterPro"/>
</dbReference>
<sequence length="247" mass="25789">MTGPALELHPSALAAEEACARRVAAVLEDRPAANLGLATGRTMIGVYRALRSSGVSLARATTFNLDEYRDLPSDHPASFRTFMAEQLFGPAGIPGDRVHFPDVRDGAAAEYEARIVAAGGLDLQLLGIGVNGHIGFNEPGSTVASRTRTVDLSAETRLANAAQFHDRDVPHQAVTMGIATILEARSIVLVATGETKAAALAAALNGPMTPSCPASFLRRHLDVTIIADPAAASRLSRSGTAWSGELA</sequence>
<dbReference type="InterPro" id="IPR037171">
    <property type="entry name" value="NagB/RpiA_transferase-like"/>
</dbReference>
<dbReference type="SUPFAM" id="SSF100950">
    <property type="entry name" value="NagB/RpiA/CoA transferase-like"/>
    <property type="match status" value="1"/>
</dbReference>
<comment type="caution">
    <text evidence="2">The sequence shown here is derived from an EMBL/GenBank/DDBJ whole genome shotgun (WGS) entry which is preliminary data.</text>
</comment>
<gene>
    <name evidence="2" type="ORF">LX81_03377</name>
</gene>
<evidence type="ECO:0000259" key="1">
    <source>
        <dbReference type="Pfam" id="PF01182"/>
    </source>
</evidence>
<dbReference type="PANTHER" id="PTHR42892:SF1">
    <property type="entry name" value="GLUCOSAMINE-6-PHOSPHATE ISOMERASE"/>
    <property type="match status" value="1"/>
</dbReference>
<reference evidence="2 3" key="1">
    <citation type="submission" date="2018-06" db="EMBL/GenBank/DDBJ databases">
        <title>Genomic Encyclopedia of Archaeal and Bacterial Type Strains, Phase II (KMG-II): from individual species to whole genera.</title>
        <authorList>
            <person name="Goeker M."/>
        </authorList>
    </citation>
    <scope>NUCLEOTIDE SEQUENCE [LARGE SCALE GENOMIC DNA]</scope>
    <source>
        <strain evidence="2 3">DSM 22009</strain>
    </source>
</reference>
<dbReference type="Gene3D" id="3.40.50.1360">
    <property type="match status" value="1"/>
</dbReference>
<dbReference type="Pfam" id="PF01182">
    <property type="entry name" value="Glucosamine_iso"/>
    <property type="match status" value="1"/>
</dbReference>
<dbReference type="CDD" id="cd01399">
    <property type="entry name" value="GlcN6P_deaminase"/>
    <property type="match status" value="1"/>
</dbReference>
<dbReference type="InterPro" id="IPR004547">
    <property type="entry name" value="Glucosamine6P_isomerase"/>
</dbReference>
<name>A0A2W7MYV2_9RHOB</name>
<proteinExistence type="predicted"/>
<dbReference type="PROSITE" id="PS01161">
    <property type="entry name" value="GLC_GALNAC_ISOMERASE"/>
    <property type="match status" value="1"/>
</dbReference>